<keyword evidence="3" id="KW-1185">Reference proteome</keyword>
<gene>
    <name evidence="2" type="ORF">M407DRAFT_28182</name>
</gene>
<dbReference type="EMBL" id="KN823113">
    <property type="protein sequence ID" value="KIO22309.1"/>
    <property type="molecule type" value="Genomic_DNA"/>
</dbReference>
<name>A0A0C3QCJ6_9AGAM</name>
<dbReference type="STRING" id="1051891.A0A0C3QCJ6"/>
<sequence length="532" mass="57514">MEVRTSANLQNLLTISQLVTTVVSKSVPIVIAVHAYQLAAHWLKSSDRRSGDHPSPLQFGLLISVLQGANIIAWLKVRWHLLRGSKGGKRQVIEPSPILTRAVTVLDLLLIAVTITRISSYSGSTLPLYGRQLNERQCEENARADFSSATTCGMEKSADDPFAISMPEGTQTLTNTSAKNLVVLTNDGTQSIIVPPSIKADVAYEANTFGVGSTCMSLTSECLKPVVYDTYTSYGDNFLPFIDCTGVYPRANITLGVTTSHFGLVDPNSGSFGPFDTQTYDIVTRNPLSIAAVVNSFAYVYEDINDDFVNNTGFFRHGRTGAWNVLYCNSTINDVKHLYKPASNGVGGSYQIISSNVSTSRMAYLVAIGTHMGVIQKNLPSRIEGAGLRGGSYTTAFAQELSRELMGLSAALYEPIPVTAIAGTSVVLGSRVQLIPLGLYLASVVIYALTTLIIGIAALTEAHSVKFVKLVHLRFTSSLPIVHALFGPVDLSRTWKNDGVEMFSTESEKDRLYVGPVRSQIEGDSFGFARTG</sequence>
<evidence type="ECO:0000313" key="3">
    <source>
        <dbReference type="Proteomes" id="UP000054248"/>
    </source>
</evidence>
<proteinExistence type="predicted"/>
<dbReference type="AlphaFoldDB" id="A0A0C3QCJ6"/>
<reference evidence="3" key="2">
    <citation type="submission" date="2015-01" db="EMBL/GenBank/DDBJ databases">
        <title>Evolutionary Origins and Diversification of the Mycorrhizal Mutualists.</title>
        <authorList>
            <consortium name="DOE Joint Genome Institute"/>
            <consortium name="Mycorrhizal Genomics Consortium"/>
            <person name="Kohler A."/>
            <person name="Kuo A."/>
            <person name="Nagy L.G."/>
            <person name="Floudas D."/>
            <person name="Copeland A."/>
            <person name="Barry K.W."/>
            <person name="Cichocki N."/>
            <person name="Veneault-Fourrey C."/>
            <person name="LaButti K."/>
            <person name="Lindquist E.A."/>
            <person name="Lipzen A."/>
            <person name="Lundell T."/>
            <person name="Morin E."/>
            <person name="Murat C."/>
            <person name="Riley R."/>
            <person name="Ohm R."/>
            <person name="Sun H."/>
            <person name="Tunlid A."/>
            <person name="Henrissat B."/>
            <person name="Grigoriev I.V."/>
            <person name="Hibbett D.S."/>
            <person name="Martin F."/>
        </authorList>
    </citation>
    <scope>NUCLEOTIDE SEQUENCE [LARGE SCALE GENOMIC DNA]</scope>
    <source>
        <strain evidence="3">MUT 4182</strain>
    </source>
</reference>
<dbReference type="Proteomes" id="UP000054248">
    <property type="component" value="Unassembled WGS sequence"/>
</dbReference>
<dbReference type="HOGENOM" id="CLU_449126_0_0_1"/>
<reference evidence="2 3" key="1">
    <citation type="submission" date="2014-04" db="EMBL/GenBank/DDBJ databases">
        <authorList>
            <consortium name="DOE Joint Genome Institute"/>
            <person name="Kuo A."/>
            <person name="Girlanda M."/>
            <person name="Perotto S."/>
            <person name="Kohler A."/>
            <person name="Nagy L.G."/>
            <person name="Floudas D."/>
            <person name="Copeland A."/>
            <person name="Barry K.W."/>
            <person name="Cichocki N."/>
            <person name="Veneault-Fourrey C."/>
            <person name="LaButti K."/>
            <person name="Lindquist E.A."/>
            <person name="Lipzen A."/>
            <person name="Lundell T."/>
            <person name="Morin E."/>
            <person name="Murat C."/>
            <person name="Sun H."/>
            <person name="Tunlid A."/>
            <person name="Henrissat B."/>
            <person name="Grigoriev I.V."/>
            <person name="Hibbett D.S."/>
            <person name="Martin F."/>
            <person name="Nordberg H.P."/>
            <person name="Cantor M.N."/>
            <person name="Hua S.X."/>
        </authorList>
    </citation>
    <scope>NUCLEOTIDE SEQUENCE [LARGE SCALE GENOMIC DNA]</scope>
    <source>
        <strain evidence="2 3">MUT 4182</strain>
    </source>
</reference>
<keyword evidence="1" id="KW-0812">Transmembrane</keyword>
<accession>A0A0C3QCJ6</accession>
<organism evidence="2 3">
    <name type="scientific">Tulasnella calospora MUT 4182</name>
    <dbReference type="NCBI Taxonomy" id="1051891"/>
    <lineage>
        <taxon>Eukaryota</taxon>
        <taxon>Fungi</taxon>
        <taxon>Dikarya</taxon>
        <taxon>Basidiomycota</taxon>
        <taxon>Agaricomycotina</taxon>
        <taxon>Agaricomycetes</taxon>
        <taxon>Cantharellales</taxon>
        <taxon>Tulasnellaceae</taxon>
        <taxon>Tulasnella</taxon>
    </lineage>
</organism>
<evidence type="ECO:0000313" key="2">
    <source>
        <dbReference type="EMBL" id="KIO22309.1"/>
    </source>
</evidence>
<keyword evidence="1" id="KW-1133">Transmembrane helix</keyword>
<protein>
    <submittedName>
        <fullName evidence="2">Uncharacterized protein</fullName>
    </submittedName>
</protein>
<keyword evidence="1" id="KW-0472">Membrane</keyword>
<feature type="transmembrane region" description="Helical" evidence="1">
    <location>
        <begin position="437"/>
        <end position="459"/>
    </location>
</feature>
<evidence type="ECO:0000256" key="1">
    <source>
        <dbReference type="SAM" id="Phobius"/>
    </source>
</evidence>
<dbReference type="OrthoDB" id="3344043at2759"/>